<dbReference type="EMBL" id="WBZB01000017">
    <property type="protein sequence ID" value="KAB3530545.1"/>
    <property type="molecule type" value="Genomic_DNA"/>
</dbReference>
<comment type="catalytic activity">
    <reaction evidence="1 9 11">
        <text>Hydrolyzes single-stranded DNA or mismatched double-stranded DNA and polynucleotides, releasing free uracil.</text>
        <dbReference type="EC" id="3.2.2.27"/>
    </reaction>
</comment>
<dbReference type="RefSeq" id="WP_151865617.1">
    <property type="nucleotide sequence ID" value="NZ_WBZB01000017.1"/>
</dbReference>
<evidence type="ECO:0000313" key="13">
    <source>
        <dbReference type="EMBL" id="KAB3530545.1"/>
    </source>
</evidence>
<evidence type="ECO:0000256" key="4">
    <source>
        <dbReference type="ARBA" id="ARBA00012030"/>
    </source>
</evidence>
<reference evidence="13 14" key="1">
    <citation type="submission" date="2019-10" db="EMBL/GenBank/DDBJ databases">
        <title>Alkaliphilus serpentinus sp. nov. and Alkaliphilus pronyensis sp. nov., two novel anaerobic alkaliphilic species isolated from the serpentinized-hosted hydrothermal field of the Prony Bay (New Caledonia).</title>
        <authorList>
            <person name="Postec A."/>
        </authorList>
    </citation>
    <scope>NUCLEOTIDE SEQUENCE [LARGE SCALE GENOMIC DNA]</scope>
    <source>
        <strain evidence="13 14">LacT</strain>
    </source>
</reference>
<organism evidence="13 14">
    <name type="scientific">Alkaliphilus serpentinus</name>
    <dbReference type="NCBI Taxonomy" id="1482731"/>
    <lineage>
        <taxon>Bacteria</taxon>
        <taxon>Bacillati</taxon>
        <taxon>Bacillota</taxon>
        <taxon>Clostridia</taxon>
        <taxon>Peptostreptococcales</taxon>
        <taxon>Natronincolaceae</taxon>
        <taxon>Alkaliphilus</taxon>
    </lineage>
</organism>
<feature type="domain" description="Uracil-DNA glycosylase-like" evidence="12">
    <location>
        <begin position="49"/>
        <end position="209"/>
    </location>
</feature>
<evidence type="ECO:0000256" key="2">
    <source>
        <dbReference type="ARBA" id="ARBA00002631"/>
    </source>
</evidence>
<comment type="caution">
    <text evidence="13">The sequence shown here is derived from an EMBL/GenBank/DDBJ whole genome shotgun (WGS) entry which is preliminary data.</text>
</comment>
<evidence type="ECO:0000256" key="7">
    <source>
        <dbReference type="ARBA" id="ARBA00022801"/>
    </source>
</evidence>
<dbReference type="NCBIfam" id="NF003592">
    <property type="entry name" value="PRK05254.1-5"/>
    <property type="match status" value="1"/>
</dbReference>
<evidence type="ECO:0000256" key="6">
    <source>
        <dbReference type="ARBA" id="ARBA00022763"/>
    </source>
</evidence>
<comment type="similarity">
    <text evidence="3 9 11">Belongs to the uracil-DNA glycosylase (UDG) superfamily. UNG family.</text>
</comment>
<evidence type="ECO:0000256" key="1">
    <source>
        <dbReference type="ARBA" id="ARBA00001400"/>
    </source>
</evidence>
<feature type="active site" description="Proton acceptor" evidence="9 10">
    <location>
        <position position="64"/>
    </location>
</feature>
<dbReference type="InterPro" id="IPR005122">
    <property type="entry name" value="Uracil-DNA_glycosylase-like"/>
</dbReference>
<dbReference type="SMART" id="SM00987">
    <property type="entry name" value="UreE_C"/>
    <property type="match status" value="1"/>
</dbReference>
<dbReference type="CDD" id="cd10027">
    <property type="entry name" value="UDG-F1-like"/>
    <property type="match status" value="1"/>
</dbReference>
<dbReference type="HAMAP" id="MF_00148">
    <property type="entry name" value="UDG"/>
    <property type="match status" value="1"/>
</dbReference>
<dbReference type="PANTHER" id="PTHR11264">
    <property type="entry name" value="URACIL-DNA GLYCOSYLASE"/>
    <property type="match status" value="1"/>
</dbReference>
<dbReference type="NCBIfam" id="NF003588">
    <property type="entry name" value="PRK05254.1-1"/>
    <property type="match status" value="1"/>
</dbReference>
<dbReference type="FunFam" id="3.40.470.10:FF:000001">
    <property type="entry name" value="Uracil-DNA glycosylase"/>
    <property type="match status" value="1"/>
</dbReference>
<keyword evidence="14" id="KW-1185">Reference proteome</keyword>
<dbReference type="GO" id="GO:0097510">
    <property type="term" value="P:base-excision repair, AP site formation via deaminated base removal"/>
    <property type="evidence" value="ECO:0007669"/>
    <property type="project" value="TreeGrafter"/>
</dbReference>
<comment type="subcellular location">
    <subcellularLocation>
        <location evidence="9">Cytoplasm</location>
    </subcellularLocation>
</comment>
<dbReference type="NCBIfam" id="NF003589">
    <property type="entry name" value="PRK05254.1-2"/>
    <property type="match status" value="1"/>
</dbReference>
<protein>
    <recommendedName>
        <fullName evidence="5 9">Uracil-DNA glycosylase</fullName>
        <shortName evidence="9">UDG</shortName>
        <ecNumber evidence="4 9">3.2.2.27</ecNumber>
    </recommendedName>
</protein>
<evidence type="ECO:0000256" key="9">
    <source>
        <dbReference type="HAMAP-Rule" id="MF_00148"/>
    </source>
</evidence>
<evidence type="ECO:0000313" key="14">
    <source>
        <dbReference type="Proteomes" id="UP000465601"/>
    </source>
</evidence>
<dbReference type="SUPFAM" id="SSF52141">
    <property type="entry name" value="Uracil-DNA glycosylase-like"/>
    <property type="match status" value="1"/>
</dbReference>
<dbReference type="EC" id="3.2.2.27" evidence="4 9"/>
<dbReference type="InterPro" id="IPR036895">
    <property type="entry name" value="Uracil-DNA_glycosylase-like_sf"/>
</dbReference>
<dbReference type="NCBIfam" id="NF003591">
    <property type="entry name" value="PRK05254.1-4"/>
    <property type="match status" value="1"/>
</dbReference>
<evidence type="ECO:0000256" key="3">
    <source>
        <dbReference type="ARBA" id="ARBA00008184"/>
    </source>
</evidence>
<sequence length="228" mass="26617">MTILKNDWQQLLEEEFKKDYYLKLRQALVKEYKEHPIYPDKYDIFNALHYTAYKDTKAVILGQDPYHGPGQAHGLSFSVKPGIKQPPSLQNIFKELQEDLGYSIPNNGYLVKWAQEGVLLLNTVLTVRQSQPNSHKDLGWQIFTDRIISLLNERENPVVFILWGKNAHDKEGIITNKHHYIIKSPHPSPFSVYRGFYGSKPFSKTNSFLKKQGFREIDWQIEDIKPNE</sequence>
<dbReference type="InterPro" id="IPR018085">
    <property type="entry name" value="Ura-DNA_Glyclase_AS"/>
</dbReference>
<dbReference type="AlphaFoldDB" id="A0A833ME90"/>
<accession>A0A833ME90</accession>
<evidence type="ECO:0000256" key="8">
    <source>
        <dbReference type="ARBA" id="ARBA00023204"/>
    </source>
</evidence>
<dbReference type="PANTHER" id="PTHR11264:SF0">
    <property type="entry name" value="URACIL-DNA GLYCOSYLASE"/>
    <property type="match status" value="1"/>
</dbReference>
<keyword evidence="8 9" id="KW-0234">DNA repair</keyword>
<dbReference type="GO" id="GO:0005737">
    <property type="term" value="C:cytoplasm"/>
    <property type="evidence" value="ECO:0007669"/>
    <property type="project" value="UniProtKB-SubCell"/>
</dbReference>
<keyword evidence="13" id="KW-0326">Glycosidase</keyword>
<keyword evidence="6 9" id="KW-0227">DNA damage</keyword>
<proteinExistence type="inferred from homology"/>
<gene>
    <name evidence="9" type="primary">ung</name>
    <name evidence="13" type="ORF">F8153_06765</name>
</gene>
<dbReference type="Gene3D" id="3.40.470.10">
    <property type="entry name" value="Uracil-DNA glycosylase-like domain"/>
    <property type="match status" value="1"/>
</dbReference>
<keyword evidence="9" id="KW-0963">Cytoplasm</keyword>
<evidence type="ECO:0000256" key="5">
    <source>
        <dbReference type="ARBA" id="ARBA00018429"/>
    </source>
</evidence>
<name>A0A833ME90_9FIRM</name>
<dbReference type="NCBIfam" id="TIGR00628">
    <property type="entry name" value="ung"/>
    <property type="match status" value="1"/>
</dbReference>
<keyword evidence="7 9" id="KW-0378">Hydrolase</keyword>
<dbReference type="SMART" id="SM00986">
    <property type="entry name" value="UDG"/>
    <property type="match status" value="1"/>
</dbReference>
<dbReference type="Pfam" id="PF03167">
    <property type="entry name" value="UDG"/>
    <property type="match status" value="1"/>
</dbReference>
<evidence type="ECO:0000256" key="11">
    <source>
        <dbReference type="RuleBase" id="RU003780"/>
    </source>
</evidence>
<evidence type="ECO:0000259" key="12">
    <source>
        <dbReference type="SMART" id="SM00986"/>
    </source>
</evidence>
<evidence type="ECO:0000256" key="10">
    <source>
        <dbReference type="PROSITE-ProRule" id="PRU10072"/>
    </source>
</evidence>
<dbReference type="OrthoDB" id="9804372at2"/>
<comment type="function">
    <text evidence="2 9 11">Excises uracil residues from the DNA which can arise as a result of misincorporation of dUMP residues by DNA polymerase or due to deamination of cytosine.</text>
</comment>
<dbReference type="InterPro" id="IPR002043">
    <property type="entry name" value="UDG_fam1"/>
</dbReference>
<dbReference type="GO" id="GO:0004844">
    <property type="term" value="F:uracil DNA N-glycosylase activity"/>
    <property type="evidence" value="ECO:0007669"/>
    <property type="project" value="UniProtKB-UniRule"/>
</dbReference>
<dbReference type="PROSITE" id="PS00130">
    <property type="entry name" value="U_DNA_GLYCOSYLASE"/>
    <property type="match status" value="1"/>
</dbReference>
<dbReference type="Proteomes" id="UP000465601">
    <property type="component" value="Unassembled WGS sequence"/>
</dbReference>